<proteinExistence type="inferred from homology"/>
<dbReference type="Pfam" id="PF00335">
    <property type="entry name" value="Tetraspanin"/>
    <property type="match status" value="1"/>
</dbReference>
<dbReference type="GO" id="GO:0016020">
    <property type="term" value="C:membrane"/>
    <property type="evidence" value="ECO:0007669"/>
    <property type="project" value="UniProtKB-SubCell"/>
</dbReference>
<dbReference type="InterPro" id="IPR018503">
    <property type="entry name" value="Tetraspanin_CS"/>
</dbReference>
<evidence type="ECO:0000256" key="4">
    <source>
        <dbReference type="ARBA" id="ARBA00022989"/>
    </source>
</evidence>
<dbReference type="PROSITE" id="PS00421">
    <property type="entry name" value="TM4_1"/>
    <property type="match status" value="1"/>
</dbReference>
<dbReference type="PRINTS" id="PR00259">
    <property type="entry name" value="TMFOUR"/>
</dbReference>
<dbReference type="Proteomes" id="UP001055439">
    <property type="component" value="Chromosome 1"/>
</dbReference>
<organism evidence="7 8">
    <name type="scientific">Musa troglodytarum</name>
    <name type="common">fe'i banana</name>
    <dbReference type="NCBI Taxonomy" id="320322"/>
    <lineage>
        <taxon>Eukaryota</taxon>
        <taxon>Viridiplantae</taxon>
        <taxon>Streptophyta</taxon>
        <taxon>Embryophyta</taxon>
        <taxon>Tracheophyta</taxon>
        <taxon>Spermatophyta</taxon>
        <taxon>Magnoliopsida</taxon>
        <taxon>Liliopsida</taxon>
        <taxon>Zingiberales</taxon>
        <taxon>Musaceae</taxon>
        <taxon>Musa</taxon>
    </lineage>
</organism>
<dbReference type="EMBL" id="CP097502">
    <property type="protein sequence ID" value="URD71909.1"/>
    <property type="molecule type" value="Genomic_DNA"/>
</dbReference>
<evidence type="ECO:0000256" key="5">
    <source>
        <dbReference type="ARBA" id="ARBA00023136"/>
    </source>
</evidence>
<feature type="transmembrane region" description="Helical" evidence="6">
    <location>
        <begin position="113"/>
        <end position="137"/>
    </location>
</feature>
<gene>
    <name evidence="7" type="ORF">MUK42_24920</name>
</gene>
<dbReference type="OrthoDB" id="1892640at2759"/>
<sequence length="325" mass="36009">MCDHAKHIGRCSSLNIEITYNKVALDGLYTIIHLRMLSLGRMVRLSNGLIGALNVITLMLSIPILGGGIWLSQRAATDCERFLDVPLVALGVFAFLVSLAGCVGACFRNSCLLWLYLVVMLLLIVLLVCFTIFAFVVTNKGAGHAVSGRGLPEYRLGDYSHWLQRRVESAKNWRSIRSCLVQGKVCKSLQNQNQTWDQFISDNLSPIQSGCCKPPSACNFTYMNGTAWTKPPGFYSSDLPDCNSWQNDPSTLCYDCQSCKAGVLANLKHDWKKIAVINVVLLIFLVVIYLIGCCAFMNDKDEVEVNPLGREQTSDCSSEEEKSKS</sequence>
<evidence type="ECO:0000256" key="3">
    <source>
        <dbReference type="ARBA" id="ARBA00022692"/>
    </source>
</evidence>
<protein>
    <submittedName>
        <fullName evidence="7">Tetraspanin family</fullName>
    </submittedName>
</protein>
<evidence type="ECO:0000313" key="8">
    <source>
        <dbReference type="Proteomes" id="UP001055439"/>
    </source>
</evidence>
<feature type="transmembrane region" description="Helical" evidence="6">
    <location>
        <begin position="49"/>
        <end position="71"/>
    </location>
</feature>
<evidence type="ECO:0000256" key="6">
    <source>
        <dbReference type="SAM" id="Phobius"/>
    </source>
</evidence>
<comment type="subcellular location">
    <subcellularLocation>
        <location evidence="1">Membrane</location>
        <topology evidence="1">Multi-pass membrane protein</topology>
    </subcellularLocation>
</comment>
<name>A0A9E7J8H3_9LILI</name>
<dbReference type="PANTHER" id="PTHR32191">
    <property type="entry name" value="TETRASPANIN-8-RELATED"/>
    <property type="match status" value="1"/>
</dbReference>
<keyword evidence="5 6" id="KW-0472">Membrane</keyword>
<dbReference type="InterPro" id="IPR044991">
    <property type="entry name" value="TET_plant"/>
</dbReference>
<comment type="similarity">
    <text evidence="2">Belongs to the tetraspanin (TM4SF) family.</text>
</comment>
<dbReference type="AlphaFoldDB" id="A0A9E7J8H3"/>
<feature type="transmembrane region" description="Helical" evidence="6">
    <location>
        <begin position="83"/>
        <end position="107"/>
    </location>
</feature>
<keyword evidence="3 6" id="KW-0812">Transmembrane</keyword>
<dbReference type="InterPro" id="IPR018499">
    <property type="entry name" value="Tetraspanin/Peripherin"/>
</dbReference>
<evidence type="ECO:0000256" key="2">
    <source>
        <dbReference type="ARBA" id="ARBA00006840"/>
    </source>
</evidence>
<reference evidence="7" key="1">
    <citation type="submission" date="2022-05" db="EMBL/GenBank/DDBJ databases">
        <title>The Musa troglodytarum L. genome provides insights into the mechanism of non-climacteric behaviour and enrichment of carotenoids.</title>
        <authorList>
            <person name="Wang J."/>
        </authorList>
    </citation>
    <scope>NUCLEOTIDE SEQUENCE</scope>
    <source>
        <tissue evidence="7">Leaf</tissue>
    </source>
</reference>
<dbReference type="GO" id="GO:0009734">
    <property type="term" value="P:auxin-activated signaling pathway"/>
    <property type="evidence" value="ECO:0007669"/>
    <property type="project" value="InterPro"/>
</dbReference>
<keyword evidence="8" id="KW-1185">Reference proteome</keyword>
<evidence type="ECO:0000256" key="1">
    <source>
        <dbReference type="ARBA" id="ARBA00004141"/>
    </source>
</evidence>
<accession>A0A9E7J8H3</accession>
<feature type="transmembrane region" description="Helical" evidence="6">
    <location>
        <begin position="274"/>
        <end position="298"/>
    </location>
</feature>
<keyword evidence="4 6" id="KW-1133">Transmembrane helix</keyword>
<evidence type="ECO:0000313" key="7">
    <source>
        <dbReference type="EMBL" id="URD71909.1"/>
    </source>
</evidence>